<comment type="similarity">
    <text evidence="11">Belongs to the class I-like SAM-binding methyltransferase superfamily. DOT1 family.</text>
</comment>
<dbReference type="GO" id="GO:0000077">
    <property type="term" value="P:DNA damage checkpoint signaling"/>
    <property type="evidence" value="ECO:0007669"/>
    <property type="project" value="TreeGrafter"/>
</dbReference>
<dbReference type="GO" id="GO:0140956">
    <property type="term" value="F:histone H3K79 trimethyltransferase activity"/>
    <property type="evidence" value="ECO:0007669"/>
    <property type="project" value="UniProtKB-EC"/>
</dbReference>
<dbReference type="PANTHER" id="PTHR21451">
    <property type="entry name" value="HISTONE H3 METHYLTRANSFERASE"/>
    <property type="match status" value="1"/>
</dbReference>
<gene>
    <name evidence="14" type="primary">Cnig_chr_X.g26471</name>
    <name evidence="14" type="ORF">B9Z55_026471</name>
</gene>
<dbReference type="InterPro" id="IPR029063">
    <property type="entry name" value="SAM-dependent_MTases_sf"/>
</dbReference>
<evidence type="ECO:0000256" key="12">
    <source>
        <dbReference type="SAM" id="MobiDB-lite"/>
    </source>
</evidence>
<comment type="catalytic activity">
    <reaction evidence="10 11">
        <text>L-lysyl(79)-[histone H3] + 3 S-adenosyl-L-methionine = N(6),N(6),N(6)-trimethyl-L-lysyl(79)-[histone H3] + 3 S-adenosyl-L-homocysteine + 3 H(+)</text>
        <dbReference type="Rhea" id="RHEA:60328"/>
        <dbReference type="Rhea" id="RHEA-COMP:15549"/>
        <dbReference type="Rhea" id="RHEA-COMP:15552"/>
        <dbReference type="ChEBI" id="CHEBI:15378"/>
        <dbReference type="ChEBI" id="CHEBI:29969"/>
        <dbReference type="ChEBI" id="CHEBI:57856"/>
        <dbReference type="ChEBI" id="CHEBI:59789"/>
        <dbReference type="ChEBI" id="CHEBI:61961"/>
        <dbReference type="EC" id="2.1.1.360"/>
    </reaction>
</comment>
<evidence type="ECO:0000256" key="7">
    <source>
        <dbReference type="ARBA" id="ARBA00022853"/>
    </source>
</evidence>
<evidence type="ECO:0000313" key="15">
    <source>
        <dbReference type="Proteomes" id="UP000230233"/>
    </source>
</evidence>
<evidence type="ECO:0000256" key="6">
    <source>
        <dbReference type="ARBA" id="ARBA00022691"/>
    </source>
</evidence>
<dbReference type="GO" id="GO:0035097">
    <property type="term" value="C:histone methyltransferase complex"/>
    <property type="evidence" value="ECO:0007669"/>
    <property type="project" value="UniProtKB-ARBA"/>
</dbReference>
<evidence type="ECO:0000256" key="1">
    <source>
        <dbReference type="ARBA" id="ARBA00004123"/>
    </source>
</evidence>
<evidence type="ECO:0000256" key="10">
    <source>
        <dbReference type="ARBA" id="ARBA00047770"/>
    </source>
</evidence>
<reference evidence="15" key="1">
    <citation type="submission" date="2017-10" db="EMBL/GenBank/DDBJ databases">
        <title>Rapid genome shrinkage in a self-fertile nematode reveals novel sperm competition proteins.</title>
        <authorList>
            <person name="Yin D."/>
            <person name="Schwarz E.M."/>
            <person name="Thomas C.G."/>
            <person name="Felde R.L."/>
            <person name="Korf I.F."/>
            <person name="Cutter A.D."/>
            <person name="Schartner C.M."/>
            <person name="Ralston E.J."/>
            <person name="Meyer B.J."/>
            <person name="Haag E.S."/>
        </authorList>
    </citation>
    <scope>NUCLEOTIDE SEQUENCE [LARGE SCALE GENOMIC DNA]</scope>
    <source>
        <strain evidence="15">JU1422</strain>
    </source>
</reference>
<keyword evidence="5 11" id="KW-0808">Transferase</keyword>
<dbReference type="Pfam" id="PF08123">
    <property type="entry name" value="DOT1"/>
    <property type="match status" value="1"/>
</dbReference>
<comment type="caution">
    <text evidence="14">The sequence shown here is derived from an EMBL/GenBank/DDBJ whole genome shotgun (WGS) entry which is preliminary data.</text>
</comment>
<dbReference type="GO" id="GO:0006281">
    <property type="term" value="P:DNA repair"/>
    <property type="evidence" value="ECO:0007669"/>
    <property type="project" value="TreeGrafter"/>
</dbReference>
<evidence type="ECO:0000256" key="9">
    <source>
        <dbReference type="ARBA" id="ARBA00029821"/>
    </source>
</evidence>
<comment type="function">
    <text evidence="11">Histone methyltransferase that specifically trimethylates histone H3 to form H3K79me3. This methylation is required for telomere silencing and for the pachytene checkpoint during the meiotic cell cycle by allowing the recruitment of RAD9 to double strand breaks. Nucleosomes are preferred as substrate compared to free histone.</text>
</comment>
<keyword evidence="8 11" id="KW-0539">Nucleus</keyword>
<sequence length="406" mass="46870">MLKGTESKELQPKLIMQGRRSARNIQKRSQTSDQSQNVASKKMKKTEARVQIYKVQSLFRNGVDLLLRSDEPHVEEVIETIFKEYYKNVMPRLPLKQPDWNKMDSVGLLAFLDIFNTAAEKFKEEVFQRRRALLTPARWQKVHLDSDSFQEGHLVTVLARMLSARDERVLKKHYKSFSSETYGATTTQQMKNILDQLNVTKEDVIIDLGSGIGQLVTFTASYADVAKTYGIEKCPRPAEIATRVSENFKRLMAFFGKVPSPYKLIEGDFLTDENKERIKKATIIIANNLLFDDKLMKKLKEIFYFCNSGTRIVVTKLIDNTRMTEDNFSEHFDSYSDTVPLNGIDRQVEWTKNNVPFWVTTMDQEKVFRVGAEYGAQKEEQEAKLEAKRLTRAQNAEMRNGRNTSS</sequence>
<dbReference type="AlphaFoldDB" id="A0A2G5T3A6"/>
<dbReference type="InterPro" id="IPR025789">
    <property type="entry name" value="DOT1_dom"/>
</dbReference>
<keyword evidence="7 11" id="KW-0156">Chromatin regulator</keyword>
<comment type="miscellaneous">
    <text evidence="11">In contrast to other lysine histone methyltransferases, it does not contain a SET domain, suggesting the existence of another mechanism for methylation of lysine residues of histones.</text>
</comment>
<evidence type="ECO:0000256" key="2">
    <source>
        <dbReference type="ARBA" id="ARBA00012190"/>
    </source>
</evidence>
<evidence type="ECO:0000256" key="5">
    <source>
        <dbReference type="ARBA" id="ARBA00022679"/>
    </source>
</evidence>
<dbReference type="GO" id="GO:0032259">
    <property type="term" value="P:methylation"/>
    <property type="evidence" value="ECO:0007669"/>
    <property type="project" value="UniProtKB-KW"/>
</dbReference>
<dbReference type="PANTHER" id="PTHR21451:SF0">
    <property type="entry name" value="HISTONE-LYSINE N-METHYLTRANSFERASE, H3 LYSINE-79 SPECIFIC"/>
    <property type="match status" value="1"/>
</dbReference>
<name>A0A2G5T3A6_9PELO</name>
<dbReference type="PROSITE" id="PS51569">
    <property type="entry name" value="DOT1"/>
    <property type="match status" value="1"/>
</dbReference>
<evidence type="ECO:0000259" key="13">
    <source>
        <dbReference type="PROSITE" id="PS51569"/>
    </source>
</evidence>
<evidence type="ECO:0000313" key="14">
    <source>
        <dbReference type="EMBL" id="PIC21747.1"/>
    </source>
</evidence>
<feature type="compositionally biased region" description="Polar residues" evidence="12">
    <location>
        <begin position="27"/>
        <end position="39"/>
    </location>
</feature>
<dbReference type="STRING" id="1611254.A0A2G5T3A6"/>
<keyword evidence="15" id="KW-1185">Reference proteome</keyword>
<protein>
    <recommendedName>
        <fullName evidence="3 11">Histone-lysine N-methyltransferase, H3 lysine-79 specific</fullName>
        <ecNumber evidence="2 11">2.1.1.360</ecNumber>
    </recommendedName>
    <alternativeName>
        <fullName evidence="9 11">Histone H3-K79 methyltransferase</fullName>
    </alternativeName>
</protein>
<keyword evidence="6 11" id="KW-0949">S-adenosyl-L-methionine</keyword>
<keyword evidence="4 11" id="KW-0489">Methyltransferase</keyword>
<dbReference type="InterPro" id="IPR030445">
    <property type="entry name" value="H3-K79_meTrfase"/>
</dbReference>
<proteinExistence type="inferred from homology"/>
<accession>A0A2G5T3A6</accession>
<feature type="region of interest" description="Disordered" evidence="12">
    <location>
        <begin position="19"/>
        <end position="43"/>
    </location>
</feature>
<evidence type="ECO:0000256" key="4">
    <source>
        <dbReference type="ARBA" id="ARBA00022603"/>
    </source>
</evidence>
<comment type="subcellular location">
    <subcellularLocation>
        <location evidence="1 11">Nucleus</location>
    </subcellularLocation>
</comment>
<dbReference type="FunFam" id="3.40.50.150:FF:000033">
    <property type="entry name" value="Histone-lysine N-methyltransferase, H3 lysine-79 specific"/>
    <property type="match status" value="1"/>
</dbReference>
<feature type="domain" description="DOT1" evidence="13">
    <location>
        <begin position="61"/>
        <end position="375"/>
    </location>
</feature>
<evidence type="ECO:0000256" key="3">
    <source>
        <dbReference type="ARBA" id="ARBA00020987"/>
    </source>
</evidence>
<dbReference type="Proteomes" id="UP000230233">
    <property type="component" value="Chromosome X"/>
</dbReference>
<evidence type="ECO:0000256" key="11">
    <source>
        <dbReference type="RuleBase" id="RU271113"/>
    </source>
</evidence>
<dbReference type="SUPFAM" id="SSF53335">
    <property type="entry name" value="S-adenosyl-L-methionine-dependent methyltransferases"/>
    <property type="match status" value="1"/>
</dbReference>
<evidence type="ECO:0000256" key="8">
    <source>
        <dbReference type="ARBA" id="ARBA00023242"/>
    </source>
</evidence>
<dbReference type="EMBL" id="PDUG01000006">
    <property type="protein sequence ID" value="PIC21747.1"/>
    <property type="molecule type" value="Genomic_DNA"/>
</dbReference>
<dbReference type="OrthoDB" id="443402at2759"/>
<organism evidence="14 15">
    <name type="scientific">Caenorhabditis nigoni</name>
    <dbReference type="NCBI Taxonomy" id="1611254"/>
    <lineage>
        <taxon>Eukaryota</taxon>
        <taxon>Metazoa</taxon>
        <taxon>Ecdysozoa</taxon>
        <taxon>Nematoda</taxon>
        <taxon>Chromadorea</taxon>
        <taxon>Rhabditida</taxon>
        <taxon>Rhabditina</taxon>
        <taxon>Rhabditomorpha</taxon>
        <taxon>Rhabditoidea</taxon>
        <taxon>Rhabditidae</taxon>
        <taxon>Peloderinae</taxon>
        <taxon>Caenorhabditis</taxon>
    </lineage>
</organism>
<dbReference type="EC" id="2.1.1.360" evidence="2 11"/>
<dbReference type="Gene3D" id="3.40.50.150">
    <property type="entry name" value="Vaccinia Virus protein VP39"/>
    <property type="match status" value="1"/>
</dbReference>